<organism evidence="2 3">
    <name type="scientific">Conexibacter arvalis</name>
    <dbReference type="NCBI Taxonomy" id="912552"/>
    <lineage>
        <taxon>Bacteria</taxon>
        <taxon>Bacillati</taxon>
        <taxon>Actinomycetota</taxon>
        <taxon>Thermoleophilia</taxon>
        <taxon>Solirubrobacterales</taxon>
        <taxon>Conexibacteraceae</taxon>
        <taxon>Conexibacter</taxon>
    </lineage>
</organism>
<keyword evidence="1 2" id="KW-0808">Transferase</keyword>
<dbReference type="PANTHER" id="PTHR48207:SF3">
    <property type="entry name" value="SUCCINATE--HYDROXYMETHYLGLUTARATE COA-TRANSFERASE"/>
    <property type="match status" value="1"/>
</dbReference>
<dbReference type="EMBL" id="JACHNU010000013">
    <property type="protein sequence ID" value="MBB4665227.1"/>
    <property type="molecule type" value="Genomic_DNA"/>
</dbReference>
<dbReference type="GO" id="GO:0008410">
    <property type="term" value="F:CoA-transferase activity"/>
    <property type="evidence" value="ECO:0007669"/>
    <property type="project" value="TreeGrafter"/>
</dbReference>
<protein>
    <submittedName>
        <fullName evidence="2">Crotonobetainyl-CoA:carnitine CoA-transferase CaiB-like acyl-CoA transferase</fullName>
    </submittedName>
</protein>
<dbReference type="InterPro" id="IPR044855">
    <property type="entry name" value="CoA-Trfase_III_dom3_sf"/>
</dbReference>
<evidence type="ECO:0000313" key="2">
    <source>
        <dbReference type="EMBL" id="MBB4665227.1"/>
    </source>
</evidence>
<reference evidence="2 3" key="1">
    <citation type="submission" date="2020-08" db="EMBL/GenBank/DDBJ databases">
        <title>Genomic Encyclopedia of Archaeal and Bacterial Type Strains, Phase II (KMG-II): from individual species to whole genera.</title>
        <authorList>
            <person name="Goeker M."/>
        </authorList>
    </citation>
    <scope>NUCLEOTIDE SEQUENCE [LARGE SCALE GENOMIC DNA]</scope>
    <source>
        <strain evidence="2 3">DSM 23288</strain>
    </source>
</reference>
<dbReference type="Gene3D" id="3.30.1540.10">
    <property type="entry name" value="formyl-coa transferase, domain 3"/>
    <property type="match status" value="1"/>
</dbReference>
<dbReference type="InterPro" id="IPR023606">
    <property type="entry name" value="CoA-Trfase_III_dom_1_sf"/>
</dbReference>
<dbReference type="InterPro" id="IPR050483">
    <property type="entry name" value="CoA-transferase_III_domain"/>
</dbReference>
<comment type="caution">
    <text evidence="2">The sequence shown here is derived from an EMBL/GenBank/DDBJ whole genome shotgun (WGS) entry which is preliminary data.</text>
</comment>
<proteinExistence type="predicted"/>
<accession>A0A840IJG0</accession>
<dbReference type="AlphaFoldDB" id="A0A840IJG0"/>
<dbReference type="Pfam" id="PF02515">
    <property type="entry name" value="CoA_transf_3"/>
    <property type="match status" value="1"/>
</dbReference>
<dbReference type="SUPFAM" id="SSF89796">
    <property type="entry name" value="CoA-transferase family III (CaiB/BaiF)"/>
    <property type="match status" value="1"/>
</dbReference>
<evidence type="ECO:0000313" key="3">
    <source>
        <dbReference type="Proteomes" id="UP000585272"/>
    </source>
</evidence>
<dbReference type="Gene3D" id="3.40.50.10540">
    <property type="entry name" value="Crotonobetainyl-coa:carnitine coa-transferase, domain 1"/>
    <property type="match status" value="1"/>
</dbReference>
<dbReference type="InterPro" id="IPR003673">
    <property type="entry name" value="CoA-Trfase_fam_III"/>
</dbReference>
<dbReference type="Proteomes" id="UP000585272">
    <property type="component" value="Unassembled WGS sequence"/>
</dbReference>
<gene>
    <name evidence="2" type="ORF">BDZ31_004849</name>
</gene>
<sequence>MSVDPTSGGPLDGLLVVAIEQAVAAPFASRQLADLGARVIKVERRDGGDFARDYDRAADGMSSFFVWLNRGKESITADLKDDEDRALVSELIGRADVFVQNLAPGAAARLGLDATALAAAHPRLIACDLSGYGGGGPYERRKAYDLLIQCEAGLVSITGSEREPAKVGVSIADISGGMYAYSGILTALYERERTGRGAALAVSLFDGLSEWMSQPALYGHYSGADPRRNGAAHASIAPYGPYATGDGEEVNLGVQNGREWRILCDEIAGRPELADDPRFATNSDRVANRAALDAELRPAIARLRAAELIERLEAAGIAFGVMRSAGALLDHPQHRARDRWTTVETPVGPLAALKPPVVVGGREPRLGAVPALGEHDAAIRAWLAGERV</sequence>
<dbReference type="RefSeq" id="WP_221243311.1">
    <property type="nucleotide sequence ID" value="NZ_JACHNU010000013.1"/>
</dbReference>
<name>A0A840IJG0_9ACTN</name>
<dbReference type="PANTHER" id="PTHR48207">
    <property type="entry name" value="SUCCINATE--HYDROXYMETHYLGLUTARATE COA-TRANSFERASE"/>
    <property type="match status" value="1"/>
</dbReference>
<keyword evidence="3" id="KW-1185">Reference proteome</keyword>
<evidence type="ECO:0000256" key="1">
    <source>
        <dbReference type="ARBA" id="ARBA00022679"/>
    </source>
</evidence>